<comment type="similarity">
    <text evidence="1">Belongs to the short-chain dehydrogenases/reductases (SDR) family.</text>
</comment>
<dbReference type="PRINTS" id="PR00080">
    <property type="entry name" value="SDRFAMILY"/>
</dbReference>
<protein>
    <recommendedName>
        <fullName evidence="5">Oxidoreductase</fullName>
    </recommendedName>
</protein>
<evidence type="ECO:0000256" key="2">
    <source>
        <dbReference type="ARBA" id="ARBA00023002"/>
    </source>
</evidence>
<evidence type="ECO:0000313" key="3">
    <source>
        <dbReference type="EMBL" id="KLV09492.1"/>
    </source>
</evidence>
<proteinExistence type="inferred from homology"/>
<evidence type="ECO:0008006" key="5">
    <source>
        <dbReference type="Google" id="ProtNLM"/>
    </source>
</evidence>
<dbReference type="Proteomes" id="UP000035909">
    <property type="component" value="Unassembled WGS sequence"/>
</dbReference>
<dbReference type="SUPFAM" id="SSF51735">
    <property type="entry name" value="NAD(P)-binding Rossmann-fold domains"/>
    <property type="match status" value="1"/>
</dbReference>
<dbReference type="STRING" id="320778.ABT57_11885"/>
<evidence type="ECO:0000313" key="4">
    <source>
        <dbReference type="Proteomes" id="UP000035909"/>
    </source>
</evidence>
<sequence>MNKKVVLVTGGAKGIGKGIATYLCEQAVVIIADNDEDAGYQCVSENPLLRFKCVDVTSEASVNSLILEIIQQHGQLDALINNAAISHPYNAPVEELELDEWHRVLTVNLTAPLLMAKHCTPHLRKQHGSVVNISSTRALQSEPNTEAYSASKGGLVALTHSLAVTLGPDIRVNCISPGWIDVSHAPLRDIDHHQHPVGHVGQPDDVASMVKYLISEEARFITGQNFIIDGGMTRKMIYQD</sequence>
<organism evidence="3 4">
    <name type="scientific">Photobacterium ganghwense</name>
    <dbReference type="NCBI Taxonomy" id="320778"/>
    <lineage>
        <taxon>Bacteria</taxon>
        <taxon>Pseudomonadati</taxon>
        <taxon>Pseudomonadota</taxon>
        <taxon>Gammaproteobacteria</taxon>
        <taxon>Vibrionales</taxon>
        <taxon>Vibrionaceae</taxon>
        <taxon>Photobacterium</taxon>
    </lineage>
</organism>
<dbReference type="RefSeq" id="WP_047885440.1">
    <property type="nucleotide sequence ID" value="NZ_LDOU01000012.1"/>
</dbReference>
<evidence type="ECO:0000256" key="1">
    <source>
        <dbReference type="ARBA" id="ARBA00006484"/>
    </source>
</evidence>
<keyword evidence="2" id="KW-0560">Oxidoreductase</keyword>
<dbReference type="InterPro" id="IPR002347">
    <property type="entry name" value="SDR_fam"/>
</dbReference>
<dbReference type="Gene3D" id="3.40.50.720">
    <property type="entry name" value="NAD(P)-binding Rossmann-like Domain"/>
    <property type="match status" value="1"/>
</dbReference>
<dbReference type="PROSITE" id="PS00061">
    <property type="entry name" value="ADH_SHORT"/>
    <property type="match status" value="1"/>
</dbReference>
<dbReference type="InterPro" id="IPR020904">
    <property type="entry name" value="Sc_DH/Rdtase_CS"/>
</dbReference>
<dbReference type="PANTHER" id="PTHR24321">
    <property type="entry name" value="DEHYDROGENASES, SHORT CHAIN"/>
    <property type="match status" value="1"/>
</dbReference>
<name>A0A0J1K542_9GAMM</name>
<keyword evidence="4" id="KW-1185">Reference proteome</keyword>
<dbReference type="InterPro" id="IPR036291">
    <property type="entry name" value="NAD(P)-bd_dom_sf"/>
</dbReference>
<accession>A0A0J1K542</accession>
<dbReference type="FunFam" id="3.40.50.720:FF:000084">
    <property type="entry name" value="Short-chain dehydrogenase reductase"/>
    <property type="match status" value="1"/>
</dbReference>
<dbReference type="GO" id="GO:0016491">
    <property type="term" value="F:oxidoreductase activity"/>
    <property type="evidence" value="ECO:0007669"/>
    <property type="project" value="UniProtKB-KW"/>
</dbReference>
<dbReference type="AlphaFoldDB" id="A0A0J1K542"/>
<dbReference type="PATRIC" id="fig|320778.3.peg.2589"/>
<dbReference type="EMBL" id="LDOU01000012">
    <property type="protein sequence ID" value="KLV09492.1"/>
    <property type="molecule type" value="Genomic_DNA"/>
</dbReference>
<reference evidence="3 4" key="1">
    <citation type="submission" date="2015-05" db="EMBL/GenBank/DDBJ databases">
        <title>Photobacterium galathea sp. nov.</title>
        <authorList>
            <person name="Machado H."/>
            <person name="Gram L."/>
        </authorList>
    </citation>
    <scope>NUCLEOTIDE SEQUENCE [LARGE SCALE GENOMIC DNA]</scope>
    <source>
        <strain evidence="3 4">DSM 22954</strain>
    </source>
</reference>
<dbReference type="PANTHER" id="PTHR24321:SF8">
    <property type="entry name" value="ESTRADIOL 17-BETA-DEHYDROGENASE 8-RELATED"/>
    <property type="match status" value="1"/>
</dbReference>
<dbReference type="Pfam" id="PF13561">
    <property type="entry name" value="adh_short_C2"/>
    <property type="match status" value="1"/>
</dbReference>
<gene>
    <name evidence="3" type="ORF">ABT57_11885</name>
</gene>
<comment type="caution">
    <text evidence="3">The sequence shown here is derived from an EMBL/GenBank/DDBJ whole genome shotgun (WGS) entry which is preliminary data.</text>
</comment>
<dbReference type="PRINTS" id="PR00081">
    <property type="entry name" value="GDHRDH"/>
</dbReference>